<evidence type="ECO:0000313" key="1">
    <source>
        <dbReference type="EMBL" id="AYV75492.1"/>
    </source>
</evidence>
<name>A0A3G4ZKX6_9VIRU</name>
<sequence>MTPRSELDDDFEFCHADENVCKNHANSHFESFNDFFVDLNDIDDGNDVTLSLSNLVAHFDGTKIDDLDGSDK</sequence>
<feature type="non-terminal residue" evidence="1">
    <location>
        <position position="72"/>
    </location>
</feature>
<protein>
    <submittedName>
        <fullName evidence="1">Uncharacterized protein</fullName>
    </submittedName>
</protein>
<proteinExistence type="predicted"/>
<accession>A0A3G4ZKX6</accession>
<organism evidence="1">
    <name type="scientific">Terrestrivirus sp</name>
    <dbReference type="NCBI Taxonomy" id="2487775"/>
    <lineage>
        <taxon>Viruses</taxon>
        <taxon>Varidnaviria</taxon>
        <taxon>Bamfordvirae</taxon>
        <taxon>Nucleocytoviricota</taxon>
        <taxon>Megaviricetes</taxon>
        <taxon>Imitervirales</taxon>
        <taxon>Mimiviridae</taxon>
        <taxon>Klosneuvirinae</taxon>
    </lineage>
</organism>
<gene>
    <name evidence="1" type="ORF">Terrestrivirus1_366</name>
</gene>
<dbReference type="EMBL" id="MK071979">
    <property type="protein sequence ID" value="AYV75492.1"/>
    <property type="molecule type" value="Genomic_DNA"/>
</dbReference>
<reference evidence="1" key="1">
    <citation type="submission" date="2018-10" db="EMBL/GenBank/DDBJ databases">
        <title>Hidden diversity of soil giant viruses.</title>
        <authorList>
            <person name="Schulz F."/>
            <person name="Alteio L."/>
            <person name="Goudeau D."/>
            <person name="Ryan E.M."/>
            <person name="Malmstrom R.R."/>
            <person name="Blanchard J."/>
            <person name="Woyke T."/>
        </authorList>
    </citation>
    <scope>NUCLEOTIDE SEQUENCE</scope>
    <source>
        <strain evidence="1">TEV1</strain>
    </source>
</reference>